<proteinExistence type="predicted"/>
<name>A0A9D1G794_9FIRM</name>
<reference evidence="1" key="2">
    <citation type="journal article" date="2021" name="PeerJ">
        <title>Extensive microbial diversity within the chicken gut microbiome revealed by metagenomics and culture.</title>
        <authorList>
            <person name="Gilroy R."/>
            <person name="Ravi A."/>
            <person name="Getino M."/>
            <person name="Pursley I."/>
            <person name="Horton D.L."/>
            <person name="Alikhan N.F."/>
            <person name="Baker D."/>
            <person name="Gharbi K."/>
            <person name="Hall N."/>
            <person name="Watson M."/>
            <person name="Adriaenssens E.M."/>
            <person name="Foster-Nyarko E."/>
            <person name="Jarju S."/>
            <person name="Secka A."/>
            <person name="Antonio M."/>
            <person name="Oren A."/>
            <person name="Chaudhuri R.R."/>
            <person name="La Ragione R."/>
            <person name="Hildebrand F."/>
            <person name="Pallen M.J."/>
        </authorList>
    </citation>
    <scope>NUCLEOTIDE SEQUENCE</scope>
    <source>
        <strain evidence="1">14508</strain>
    </source>
</reference>
<dbReference type="InterPro" id="IPR025942">
    <property type="entry name" value="SpoVIF"/>
</dbReference>
<evidence type="ECO:0000313" key="1">
    <source>
        <dbReference type="EMBL" id="HIT16844.1"/>
    </source>
</evidence>
<sequence>MNNNLFKKVESKTNVKKADIISLAKSIQNKNMSDEKNLRELIHNIAQMAGKDVDKEKEDKIINAVKNNQINDSIKKMNNE</sequence>
<dbReference type="Proteomes" id="UP000886893">
    <property type="component" value="Unassembled WGS sequence"/>
</dbReference>
<organism evidence="1 2">
    <name type="scientific">Candidatus Caccosoma faecigallinarum</name>
    <dbReference type="NCBI Taxonomy" id="2840720"/>
    <lineage>
        <taxon>Bacteria</taxon>
        <taxon>Bacillati</taxon>
        <taxon>Bacillota</taxon>
        <taxon>Bacillota incertae sedis</taxon>
        <taxon>Candidatus Caccosoma</taxon>
    </lineage>
</organism>
<dbReference type="AlphaFoldDB" id="A0A9D1G794"/>
<evidence type="ECO:0000313" key="2">
    <source>
        <dbReference type="Proteomes" id="UP000886893"/>
    </source>
</evidence>
<reference evidence="1" key="1">
    <citation type="submission" date="2020-10" db="EMBL/GenBank/DDBJ databases">
        <authorList>
            <person name="Gilroy R."/>
        </authorList>
    </citation>
    <scope>NUCLEOTIDE SEQUENCE</scope>
    <source>
        <strain evidence="1">14508</strain>
    </source>
</reference>
<comment type="caution">
    <text evidence="1">The sequence shown here is derived from an EMBL/GenBank/DDBJ whole genome shotgun (WGS) entry which is preliminary data.</text>
</comment>
<gene>
    <name evidence="1" type="ORF">IAD04_00470</name>
</gene>
<accession>A0A9D1G794</accession>
<dbReference type="Pfam" id="PF14069">
    <property type="entry name" value="SpoVIF"/>
    <property type="match status" value="1"/>
</dbReference>
<protein>
    <submittedName>
        <fullName evidence="1">Stage VI sporulation protein F</fullName>
    </submittedName>
</protein>
<dbReference type="EMBL" id="DVKI01000014">
    <property type="protein sequence ID" value="HIT16844.1"/>
    <property type="molecule type" value="Genomic_DNA"/>
</dbReference>